<reference evidence="1 2" key="1">
    <citation type="journal article" date="2020" name="bioRxiv">
        <title>Sequence and annotation of 42 cannabis genomes reveals extensive copy number variation in cannabinoid synthesis and pathogen resistance genes.</title>
        <authorList>
            <person name="Mckernan K.J."/>
            <person name="Helbert Y."/>
            <person name="Kane L.T."/>
            <person name="Ebling H."/>
            <person name="Zhang L."/>
            <person name="Liu B."/>
            <person name="Eaton Z."/>
            <person name="Mclaughlin S."/>
            <person name="Kingan S."/>
            <person name="Baybayan P."/>
            <person name="Concepcion G."/>
            <person name="Jordan M."/>
            <person name="Riva A."/>
            <person name="Barbazuk W."/>
            <person name="Harkins T."/>
        </authorList>
    </citation>
    <scope>NUCLEOTIDE SEQUENCE [LARGE SCALE GENOMIC DNA]</scope>
    <source>
        <strain evidence="2">cv. Jamaican Lion 4</strain>
        <tissue evidence="1">Leaf</tissue>
    </source>
</reference>
<dbReference type="AlphaFoldDB" id="A0A7J6FF99"/>
<comment type="caution">
    <text evidence="1">The sequence shown here is derived from an EMBL/GenBank/DDBJ whole genome shotgun (WGS) entry which is preliminary data.</text>
</comment>
<organism evidence="1 2">
    <name type="scientific">Cannabis sativa</name>
    <name type="common">Hemp</name>
    <name type="synonym">Marijuana</name>
    <dbReference type="NCBI Taxonomy" id="3483"/>
    <lineage>
        <taxon>Eukaryota</taxon>
        <taxon>Viridiplantae</taxon>
        <taxon>Streptophyta</taxon>
        <taxon>Embryophyta</taxon>
        <taxon>Tracheophyta</taxon>
        <taxon>Spermatophyta</taxon>
        <taxon>Magnoliopsida</taxon>
        <taxon>eudicotyledons</taxon>
        <taxon>Gunneridae</taxon>
        <taxon>Pentapetalae</taxon>
        <taxon>rosids</taxon>
        <taxon>fabids</taxon>
        <taxon>Rosales</taxon>
        <taxon>Cannabaceae</taxon>
        <taxon>Cannabis</taxon>
    </lineage>
</organism>
<evidence type="ECO:0000313" key="1">
    <source>
        <dbReference type="EMBL" id="KAF4368440.1"/>
    </source>
</evidence>
<gene>
    <name evidence="1" type="ORF">G4B88_028301</name>
</gene>
<sequence>MPRTQNRYVDALATMASKIEVSEIQNLTFKIVNQKCSITSGYGKESASKKWTQQMIDKLAKLKKTHLREMQRFVIIGGTLYYRSSDGVLARCLDQEEIST</sequence>
<accession>A0A7J6FF99</accession>
<evidence type="ECO:0000313" key="2">
    <source>
        <dbReference type="Proteomes" id="UP000583929"/>
    </source>
</evidence>
<dbReference type="Proteomes" id="UP000583929">
    <property type="component" value="Unassembled WGS sequence"/>
</dbReference>
<keyword evidence="2" id="KW-1185">Reference proteome</keyword>
<proteinExistence type="predicted"/>
<protein>
    <submittedName>
        <fullName evidence="1">Uncharacterized protein</fullName>
    </submittedName>
</protein>
<name>A0A7J6FF99_CANSA</name>
<dbReference type="EMBL" id="JAATIQ010000232">
    <property type="protein sequence ID" value="KAF4368440.1"/>
    <property type="molecule type" value="Genomic_DNA"/>
</dbReference>